<evidence type="ECO:0000256" key="11">
    <source>
        <dbReference type="RuleBase" id="RU004326"/>
    </source>
</evidence>
<keyword evidence="7 11" id="KW-0479">Metal-binding</keyword>
<dbReference type="GO" id="GO:0006006">
    <property type="term" value="P:glucose metabolic process"/>
    <property type="evidence" value="ECO:0007669"/>
    <property type="project" value="UniProtKB-KW"/>
</dbReference>
<dbReference type="GO" id="GO:0005737">
    <property type="term" value="C:cytoplasm"/>
    <property type="evidence" value="ECO:0007669"/>
    <property type="project" value="UniProtKB-SubCell"/>
</dbReference>
<dbReference type="PANTHER" id="PTHR45745">
    <property type="entry name" value="PHOSPHOMANNOMUTASE 45A"/>
    <property type="match status" value="1"/>
</dbReference>
<evidence type="ECO:0000256" key="2">
    <source>
        <dbReference type="ARBA" id="ARBA00004496"/>
    </source>
</evidence>
<comment type="caution">
    <text evidence="15">The sequence shown here is derived from an EMBL/GenBank/DDBJ whole genome shotgun (WGS) entry which is preliminary data.</text>
</comment>
<keyword evidence="10" id="KW-0119">Carbohydrate metabolism</keyword>
<dbReference type="InterPro" id="IPR036900">
    <property type="entry name" value="A-D-PHexomutase_C_sf"/>
</dbReference>
<dbReference type="GO" id="GO:0006166">
    <property type="term" value="P:purine ribonucleoside salvage"/>
    <property type="evidence" value="ECO:0007669"/>
    <property type="project" value="TreeGrafter"/>
</dbReference>
<comment type="subcellular location">
    <subcellularLocation>
        <location evidence="2">Cytoplasm</location>
    </subcellularLocation>
</comment>
<evidence type="ECO:0000313" key="16">
    <source>
        <dbReference type="Proteomes" id="UP001222325"/>
    </source>
</evidence>
<comment type="cofactor">
    <cofactor evidence="1">
        <name>Mg(2+)</name>
        <dbReference type="ChEBI" id="CHEBI:18420"/>
    </cofactor>
</comment>
<keyword evidence="8 11" id="KW-0460">Magnesium</keyword>
<dbReference type="FunFam" id="3.40.120.10:FF:000035">
    <property type="entry name" value="Pgm3p"/>
    <property type="match status" value="1"/>
</dbReference>
<dbReference type="Pfam" id="PF02880">
    <property type="entry name" value="PGM_PMM_III"/>
    <property type="match status" value="1"/>
</dbReference>
<keyword evidence="5" id="KW-0313">Glucose metabolism</keyword>
<dbReference type="SUPFAM" id="SSF55957">
    <property type="entry name" value="Phosphoglucomutase, C-terminal domain"/>
    <property type="match status" value="1"/>
</dbReference>
<evidence type="ECO:0000256" key="9">
    <source>
        <dbReference type="ARBA" id="ARBA00023235"/>
    </source>
</evidence>
<evidence type="ECO:0000256" key="6">
    <source>
        <dbReference type="ARBA" id="ARBA00022553"/>
    </source>
</evidence>
<dbReference type="Proteomes" id="UP001222325">
    <property type="component" value="Unassembled WGS sequence"/>
</dbReference>
<dbReference type="GO" id="GO:0000287">
    <property type="term" value="F:magnesium ion binding"/>
    <property type="evidence" value="ECO:0007669"/>
    <property type="project" value="InterPro"/>
</dbReference>
<protein>
    <recommendedName>
        <fullName evidence="17">Phosphoglucomutase</fullName>
    </recommendedName>
</protein>
<dbReference type="InterPro" id="IPR016055">
    <property type="entry name" value="A-D-PHexomutase_a/b/a-I/II/III"/>
</dbReference>
<keyword evidence="6" id="KW-0597">Phosphoprotein</keyword>
<dbReference type="CDD" id="cd05799">
    <property type="entry name" value="PGM2"/>
    <property type="match status" value="1"/>
</dbReference>
<keyword evidence="4" id="KW-0963">Cytoplasm</keyword>
<dbReference type="GO" id="GO:0008973">
    <property type="term" value="F:phosphopentomutase activity"/>
    <property type="evidence" value="ECO:0007669"/>
    <property type="project" value="TreeGrafter"/>
</dbReference>
<evidence type="ECO:0000259" key="12">
    <source>
        <dbReference type="Pfam" id="PF02878"/>
    </source>
</evidence>
<evidence type="ECO:0000256" key="10">
    <source>
        <dbReference type="ARBA" id="ARBA00023277"/>
    </source>
</evidence>
<keyword evidence="9" id="KW-0413">Isomerase</keyword>
<evidence type="ECO:0008006" key="17">
    <source>
        <dbReference type="Google" id="ProtNLM"/>
    </source>
</evidence>
<evidence type="ECO:0000256" key="5">
    <source>
        <dbReference type="ARBA" id="ARBA00022526"/>
    </source>
</evidence>
<dbReference type="AlphaFoldDB" id="A0AAD6TN15"/>
<dbReference type="EMBL" id="JARJCN010000131">
    <property type="protein sequence ID" value="KAJ7070359.1"/>
    <property type="molecule type" value="Genomic_DNA"/>
</dbReference>
<dbReference type="InterPro" id="IPR005845">
    <property type="entry name" value="A-D-PHexomutase_a/b/a-II"/>
</dbReference>
<dbReference type="InterPro" id="IPR005844">
    <property type="entry name" value="A-D-PHexomutase_a/b/a-I"/>
</dbReference>
<reference evidence="15" key="1">
    <citation type="submission" date="2023-03" db="EMBL/GenBank/DDBJ databases">
        <title>Massive genome expansion in bonnet fungi (Mycena s.s.) driven by repeated elements and novel gene families across ecological guilds.</title>
        <authorList>
            <consortium name="Lawrence Berkeley National Laboratory"/>
            <person name="Harder C.B."/>
            <person name="Miyauchi S."/>
            <person name="Viragh M."/>
            <person name="Kuo A."/>
            <person name="Thoen E."/>
            <person name="Andreopoulos B."/>
            <person name="Lu D."/>
            <person name="Skrede I."/>
            <person name="Drula E."/>
            <person name="Henrissat B."/>
            <person name="Morin E."/>
            <person name="Kohler A."/>
            <person name="Barry K."/>
            <person name="LaButti K."/>
            <person name="Morin E."/>
            <person name="Salamov A."/>
            <person name="Lipzen A."/>
            <person name="Mereny Z."/>
            <person name="Hegedus B."/>
            <person name="Baldrian P."/>
            <person name="Stursova M."/>
            <person name="Weitz H."/>
            <person name="Taylor A."/>
            <person name="Grigoriev I.V."/>
            <person name="Nagy L.G."/>
            <person name="Martin F."/>
            <person name="Kauserud H."/>
        </authorList>
    </citation>
    <scope>NUCLEOTIDE SEQUENCE</scope>
    <source>
        <strain evidence="15">CBHHK173m</strain>
    </source>
</reference>
<feature type="domain" description="Alpha-D-phosphohexomutase alpha/beta/alpha" evidence="12">
    <location>
        <begin position="44"/>
        <end position="180"/>
    </location>
</feature>
<gene>
    <name evidence="15" type="ORF">B0H15DRAFT_925818</name>
</gene>
<evidence type="ECO:0000256" key="3">
    <source>
        <dbReference type="ARBA" id="ARBA00010231"/>
    </source>
</evidence>
<dbReference type="SUPFAM" id="SSF53738">
    <property type="entry name" value="Phosphoglucomutase, first 3 domains"/>
    <property type="match status" value="3"/>
</dbReference>
<evidence type="ECO:0000256" key="4">
    <source>
        <dbReference type="ARBA" id="ARBA00022490"/>
    </source>
</evidence>
<dbReference type="Pfam" id="PF02878">
    <property type="entry name" value="PGM_PMM_I"/>
    <property type="match status" value="1"/>
</dbReference>
<evidence type="ECO:0000256" key="1">
    <source>
        <dbReference type="ARBA" id="ARBA00001946"/>
    </source>
</evidence>
<dbReference type="PROSITE" id="PS00710">
    <property type="entry name" value="PGM_PMM"/>
    <property type="match status" value="1"/>
</dbReference>
<dbReference type="GO" id="GO:0005634">
    <property type="term" value="C:nucleus"/>
    <property type="evidence" value="ECO:0007669"/>
    <property type="project" value="TreeGrafter"/>
</dbReference>
<feature type="domain" description="Alpha-D-phosphohexomutase alpha/beta/alpha" evidence="14">
    <location>
        <begin position="326"/>
        <end position="451"/>
    </location>
</feature>
<evidence type="ECO:0000313" key="15">
    <source>
        <dbReference type="EMBL" id="KAJ7070359.1"/>
    </source>
</evidence>
<dbReference type="Gene3D" id="3.40.120.10">
    <property type="entry name" value="Alpha-D-Glucose-1,6-Bisphosphate, subunit A, domain 3"/>
    <property type="match status" value="3"/>
</dbReference>
<comment type="similarity">
    <text evidence="3 11">Belongs to the phosphohexose mutase family.</text>
</comment>
<evidence type="ECO:0000256" key="8">
    <source>
        <dbReference type="ARBA" id="ARBA00022842"/>
    </source>
</evidence>
<dbReference type="PANTHER" id="PTHR45745:SF1">
    <property type="entry name" value="PHOSPHOGLUCOMUTASE 2B-RELATED"/>
    <property type="match status" value="1"/>
</dbReference>
<evidence type="ECO:0000259" key="14">
    <source>
        <dbReference type="Pfam" id="PF02880"/>
    </source>
</evidence>
<evidence type="ECO:0000259" key="13">
    <source>
        <dbReference type="Pfam" id="PF02879"/>
    </source>
</evidence>
<evidence type="ECO:0000256" key="7">
    <source>
        <dbReference type="ARBA" id="ARBA00022723"/>
    </source>
</evidence>
<dbReference type="Pfam" id="PF02879">
    <property type="entry name" value="PGM_PMM_II"/>
    <property type="match status" value="1"/>
</dbReference>
<keyword evidence="16" id="KW-1185">Reference proteome</keyword>
<proteinExistence type="inferred from homology"/>
<name>A0AAD6TN15_9AGAR</name>
<dbReference type="InterPro" id="IPR016066">
    <property type="entry name" value="A-D-PHexomutase_CS"/>
</dbReference>
<organism evidence="15 16">
    <name type="scientific">Mycena belliarum</name>
    <dbReference type="NCBI Taxonomy" id="1033014"/>
    <lineage>
        <taxon>Eukaryota</taxon>
        <taxon>Fungi</taxon>
        <taxon>Dikarya</taxon>
        <taxon>Basidiomycota</taxon>
        <taxon>Agaricomycotina</taxon>
        <taxon>Agaricomycetes</taxon>
        <taxon>Agaricomycetidae</taxon>
        <taxon>Agaricales</taxon>
        <taxon>Marasmiineae</taxon>
        <taxon>Mycenaceae</taxon>
        <taxon>Mycena</taxon>
    </lineage>
</organism>
<sequence>MSSLEYLVNEWLRLDQNETTSHEIQTMWRAGNKTELEQRMRKRIEFGTAGLRGKMAAGWSCMNDLIIIQTSQGLCQYVLNSVQNAASRGIVIGHDHRYNSERWAELTAAVFINSGLKVYLHRGLVHTPMVPFSVRSLNAACGVMITASHNPKDDNGYKVYWENAVQIISPHDEGISASVKCNLEPQTWLMEQLYSSPLCLDRTEEMKDVYFSKLSALNLSRQLNSETQLTFVNTSLHGLFHRDPFVSRAFKSFGFAPYIPVLEQQQPDPDFPTVAFPNPEEQDPAQDLALKTANAHGADYVLSQDPDGDRFCAAEKDDKGWLVFTGDQLGTLFAAQALQLHKESGKSIDTLAMVASTVSSKMIEAMAEKEGFRFVECLTGFKFIGNTALSLEKDGFHVPFGYEEAIGYMFGSEIRDKDGVAATVSFAELATHLRKQGKTVHSHLDELYHRYGYFQTRNSYFICKSPETIDRIFARLRNYDSAVNPTYPHQIANMDITNVIDLTTGYDSSNPPTYKPALPLSSGHMIQFRAAKQDGTKMVLTMRTSGTEPKIKYYIEGSGKDPIAVQHALIEVVEELGVNWMEAEKHHLGRP</sequence>
<feature type="domain" description="Alpha-D-phosphohexomutase alpha/beta/alpha" evidence="13">
    <location>
        <begin position="221"/>
        <end position="317"/>
    </location>
</feature>
<dbReference type="InterPro" id="IPR005846">
    <property type="entry name" value="A-D-PHexomutase_a/b/a-III"/>
</dbReference>
<accession>A0AAD6TN15</accession>